<proteinExistence type="predicted"/>
<dbReference type="KEGG" id="mod:AS202_14235"/>
<reference evidence="1 2" key="1">
    <citation type="journal article" date="2016" name="J. Zhejiang Univ. Sci. B">
        <title>Antibiotic resistance mechanisms of Myroides sp.</title>
        <authorList>
            <person name="Hu S."/>
            <person name="Yuan S."/>
            <person name="Qu H."/>
            <person name="Jiang T."/>
            <person name="Zhou Y."/>
            <person name="Wang M."/>
            <person name="Ming D."/>
        </authorList>
    </citation>
    <scope>NUCLEOTIDE SEQUENCE [LARGE SCALE GENOMIC DNA]</scope>
    <source>
        <strain evidence="1 2">PR63039</strain>
    </source>
</reference>
<dbReference type="Gene3D" id="3.40.570.10">
    <property type="entry name" value="Extracellular Endonuclease, subunit A"/>
    <property type="match status" value="1"/>
</dbReference>
<gene>
    <name evidence="1" type="ORF">AS202_14235</name>
</gene>
<dbReference type="RefSeq" id="WP_006258880.1">
    <property type="nucleotide sequence ID" value="NZ_BCMQ01000003.1"/>
</dbReference>
<evidence type="ECO:0000313" key="2">
    <source>
        <dbReference type="Proteomes" id="UP000069030"/>
    </source>
</evidence>
<dbReference type="AlphaFoldDB" id="A0A0S7E6T8"/>
<organism evidence="1 2">
    <name type="scientific">Myroides odoratimimus</name>
    <dbReference type="NCBI Taxonomy" id="76832"/>
    <lineage>
        <taxon>Bacteria</taxon>
        <taxon>Pseudomonadati</taxon>
        <taxon>Bacteroidota</taxon>
        <taxon>Flavobacteriia</taxon>
        <taxon>Flavobacteriales</taxon>
        <taxon>Flavobacteriaceae</taxon>
        <taxon>Myroides</taxon>
    </lineage>
</organism>
<dbReference type="EMBL" id="CP013690">
    <property type="protein sequence ID" value="ALU27247.1"/>
    <property type="molecule type" value="Genomic_DNA"/>
</dbReference>
<accession>A0A0S7E6T8</accession>
<sequence length="122" mass="13985">MKLFNFFKSKRSSIDPTRPCSYADICSNDTAEQYYDAGHLDKLHLIGLAFGGDDSPFNILYVSPEAALQKREIDNYIVDLLQQGYKVQYKAFPEYKGNSFIPSKVIIEVDGDQTFTKEIEIW</sequence>
<dbReference type="InterPro" id="IPR044929">
    <property type="entry name" value="DNA/RNA_non-sp_Endonuclease_sf"/>
</dbReference>
<dbReference type="Proteomes" id="UP000069030">
    <property type="component" value="Chromosome"/>
</dbReference>
<evidence type="ECO:0000313" key="1">
    <source>
        <dbReference type="EMBL" id="ALU27247.1"/>
    </source>
</evidence>
<dbReference type="GeneID" id="66975886"/>
<protein>
    <submittedName>
        <fullName evidence="1">Uncharacterized protein</fullName>
    </submittedName>
</protein>
<name>A0A0S7E6T8_9FLAO</name>